<dbReference type="InterPro" id="IPR013217">
    <property type="entry name" value="Methyltransf_12"/>
</dbReference>
<dbReference type="PANTHER" id="PTHR43591:SF110">
    <property type="entry name" value="RHODANESE DOMAIN-CONTAINING PROTEIN"/>
    <property type="match status" value="1"/>
</dbReference>
<dbReference type="CDD" id="cd02440">
    <property type="entry name" value="AdoMet_MTases"/>
    <property type="match status" value="1"/>
</dbReference>
<protein>
    <recommendedName>
        <fullName evidence="1">Methyltransferase type 12 domain-containing protein</fullName>
    </recommendedName>
</protein>
<dbReference type="SUPFAM" id="SSF53335">
    <property type="entry name" value="S-adenosyl-L-methionine-dependent methyltransferases"/>
    <property type="match status" value="1"/>
</dbReference>
<dbReference type="OrthoDB" id="417697at2759"/>
<reference evidence="2" key="1">
    <citation type="journal article" date="2020" name="Stud. Mycol.">
        <title>101 Dothideomycetes genomes: a test case for predicting lifestyles and emergence of pathogens.</title>
        <authorList>
            <person name="Haridas S."/>
            <person name="Albert R."/>
            <person name="Binder M."/>
            <person name="Bloem J."/>
            <person name="Labutti K."/>
            <person name="Salamov A."/>
            <person name="Andreopoulos B."/>
            <person name="Baker S."/>
            <person name="Barry K."/>
            <person name="Bills G."/>
            <person name="Bluhm B."/>
            <person name="Cannon C."/>
            <person name="Castanera R."/>
            <person name="Culley D."/>
            <person name="Daum C."/>
            <person name="Ezra D."/>
            <person name="Gonzalez J."/>
            <person name="Henrissat B."/>
            <person name="Kuo A."/>
            <person name="Liang C."/>
            <person name="Lipzen A."/>
            <person name="Lutzoni F."/>
            <person name="Magnuson J."/>
            <person name="Mondo S."/>
            <person name="Nolan M."/>
            <person name="Ohm R."/>
            <person name="Pangilinan J."/>
            <person name="Park H.-J."/>
            <person name="Ramirez L."/>
            <person name="Alfaro M."/>
            <person name="Sun H."/>
            <person name="Tritt A."/>
            <person name="Yoshinaga Y."/>
            <person name="Zwiers L.-H."/>
            <person name="Turgeon B."/>
            <person name="Goodwin S."/>
            <person name="Spatafora J."/>
            <person name="Crous P."/>
            <person name="Grigoriev I."/>
        </authorList>
    </citation>
    <scope>NUCLEOTIDE SEQUENCE</scope>
    <source>
        <strain evidence="2">CBS 262.69</strain>
    </source>
</reference>
<feature type="domain" description="Methyltransferase type 12" evidence="1">
    <location>
        <begin position="52"/>
        <end position="147"/>
    </location>
</feature>
<dbReference type="AlphaFoldDB" id="A0A6G1HR19"/>
<evidence type="ECO:0000313" key="3">
    <source>
        <dbReference type="Proteomes" id="UP000799640"/>
    </source>
</evidence>
<name>A0A6G1HR19_9PEZI</name>
<dbReference type="Proteomes" id="UP000799640">
    <property type="component" value="Unassembled WGS sequence"/>
</dbReference>
<keyword evidence="3" id="KW-1185">Reference proteome</keyword>
<accession>A0A6G1HR19</accession>
<evidence type="ECO:0000259" key="1">
    <source>
        <dbReference type="Pfam" id="PF08242"/>
    </source>
</evidence>
<dbReference type="Pfam" id="PF08242">
    <property type="entry name" value="Methyltransf_12"/>
    <property type="match status" value="1"/>
</dbReference>
<dbReference type="InterPro" id="IPR029063">
    <property type="entry name" value="SAM-dependent_MTases_sf"/>
</dbReference>
<dbReference type="EMBL" id="ML996700">
    <property type="protein sequence ID" value="KAF2398289.1"/>
    <property type="molecule type" value="Genomic_DNA"/>
</dbReference>
<proteinExistence type="predicted"/>
<dbReference type="Gene3D" id="3.40.50.150">
    <property type="entry name" value="Vaccinia Virus protein VP39"/>
    <property type="match status" value="1"/>
</dbReference>
<dbReference type="PANTHER" id="PTHR43591">
    <property type="entry name" value="METHYLTRANSFERASE"/>
    <property type="match status" value="1"/>
</dbReference>
<gene>
    <name evidence="2" type="ORF">EJ06DRAFT_97888</name>
</gene>
<evidence type="ECO:0000313" key="2">
    <source>
        <dbReference type="EMBL" id="KAF2398289.1"/>
    </source>
</evidence>
<sequence>MTQDDPYLIGRSRQETERLNRQHQFYHKTIGYLLHPSITSHLATVPNPRIADVATGTGIFLREVAKSLPPTAQFDGFDISPDQFPAPETVPKNMRFHVVNAKQPFPAEFIGKFHVVHLRLLVCAMCSVEDWTTVARNVIALLKPGGAIQWTEGHFRAMLPVLRSSPVPAGTSALDTFMGLWINAPEMKDKMPLDISKAFGCLLRVFKELGLKSVMRDVVPSDRLGEWGRKEGTEVELALFGSGMSREEEKLLKGMGLGDEEVQLWKEVYPKAVQEKEEGAYVMFPIHVTFGFKPSR</sequence>
<organism evidence="2 3">
    <name type="scientific">Trichodelitschia bisporula</name>
    <dbReference type="NCBI Taxonomy" id="703511"/>
    <lineage>
        <taxon>Eukaryota</taxon>
        <taxon>Fungi</taxon>
        <taxon>Dikarya</taxon>
        <taxon>Ascomycota</taxon>
        <taxon>Pezizomycotina</taxon>
        <taxon>Dothideomycetes</taxon>
        <taxon>Dothideomycetes incertae sedis</taxon>
        <taxon>Phaeotrichales</taxon>
        <taxon>Phaeotrichaceae</taxon>
        <taxon>Trichodelitschia</taxon>
    </lineage>
</organism>